<reference evidence="1 2" key="1">
    <citation type="journal article" date="2012" name="BMC Genomics">
        <title>Complete genome sequence of Saccharothrix espanaensis DSM 44229T and comparison to the other completely sequenced Pseudonocardiaceae.</title>
        <authorList>
            <person name="Strobel T."/>
            <person name="Al-Dilaimi A."/>
            <person name="Blom J."/>
            <person name="Gessner A."/>
            <person name="Kalinowski J."/>
            <person name="Luzhetska M."/>
            <person name="Puhler A."/>
            <person name="Szczepanowski R."/>
            <person name="Bechthold A."/>
            <person name="Ruckert C."/>
        </authorList>
    </citation>
    <scope>NUCLEOTIDE SEQUENCE [LARGE SCALE GENOMIC DNA]</scope>
    <source>
        <strain evidence="2">ATCC 51144 / DSM 44229 / JCM 9112 / NBRC 15066 / NRRL 15764</strain>
    </source>
</reference>
<dbReference type="KEGG" id="sesp:BN6_23630"/>
<accession>K0JUR6</accession>
<evidence type="ECO:0000313" key="1">
    <source>
        <dbReference type="EMBL" id="CCH29681.1"/>
    </source>
</evidence>
<dbReference type="PATRIC" id="fig|1179773.3.peg.2362"/>
<sequence length="221" mass="23048">MPVFGDPAEGRRWRAARQAAMAHVLAVVAASTSWSRWPGPPGTVREAGAMLDGLVAAVATDPARGFGRMRRCPGTSQGLATLTRRTCRVDGVSRVELTMSCRFGGPEHSPADGVLLRRALVPALAPIAVDGLDVLDVRLTLGGSITSGEGHGGVHNLRYSAARKRITVNLVVPADEIAAASVLHAVGPHFAALARRVAERCAPQRADELAAAFDGALRGLA</sequence>
<evidence type="ECO:0000313" key="2">
    <source>
        <dbReference type="Proteomes" id="UP000006281"/>
    </source>
</evidence>
<organism evidence="1 2">
    <name type="scientific">Saccharothrix espanaensis (strain ATCC 51144 / DSM 44229 / JCM 9112 / NBRC 15066 / NRRL 15764)</name>
    <dbReference type="NCBI Taxonomy" id="1179773"/>
    <lineage>
        <taxon>Bacteria</taxon>
        <taxon>Bacillati</taxon>
        <taxon>Actinomycetota</taxon>
        <taxon>Actinomycetes</taxon>
        <taxon>Pseudonocardiales</taxon>
        <taxon>Pseudonocardiaceae</taxon>
        <taxon>Saccharothrix</taxon>
    </lineage>
</organism>
<dbReference type="eggNOG" id="ENOG502ZJW3">
    <property type="taxonomic scope" value="Bacteria"/>
</dbReference>
<keyword evidence="2" id="KW-1185">Reference proteome</keyword>
<gene>
    <name evidence="1" type="ordered locus">BN6_23630</name>
</gene>
<dbReference type="EMBL" id="HE804045">
    <property type="protein sequence ID" value="CCH29681.1"/>
    <property type="molecule type" value="Genomic_DNA"/>
</dbReference>
<dbReference type="BioCyc" id="SESP1179773:BN6_RS11490-MONOMER"/>
<dbReference type="RefSeq" id="WP_015099793.1">
    <property type="nucleotide sequence ID" value="NC_019673.1"/>
</dbReference>
<dbReference type="HOGENOM" id="CLU_1249879_0_0_11"/>
<protein>
    <submittedName>
        <fullName evidence="1">Uncharacterized protein</fullName>
    </submittedName>
</protein>
<dbReference type="AlphaFoldDB" id="K0JUR6"/>
<dbReference type="Proteomes" id="UP000006281">
    <property type="component" value="Chromosome"/>
</dbReference>
<dbReference type="OrthoDB" id="5197062at2"/>
<proteinExistence type="predicted"/>
<name>K0JUR6_SACES</name>